<sequence length="269" mass="30443">MTDDQFITSFDGTRLFYNPEVTADDRAVCVIVHGLCEHQGRYDYMAQKLHEAGIGTYRFDHRGHGKSEGECAYYSRWDEILDDTNVVVDRAIAENPDRPVFLFGHSMGGYCVALYGVKYPNKNLRGIICNGGLTEDKAGMFASTPTGVDPHTQLPNELGSGVCSVDEVRDWYARDPLNRKTFAIGLAYALKDGLAWFADNKRKFAYPVLLTHGEKDGLISYEDTYDLFAAVASTDKQMKIYGNCYHEVVNEWCRDEVIADYIAWMEHRI</sequence>
<dbReference type="InterPro" id="IPR022742">
    <property type="entry name" value="Hydrolase_4"/>
</dbReference>
<dbReference type="RefSeq" id="WP_090844741.1">
    <property type="nucleotide sequence ID" value="NZ_FMZL01000002.1"/>
</dbReference>
<proteinExistence type="predicted"/>
<dbReference type="AlphaFoldDB" id="A0A1G6I5P2"/>
<evidence type="ECO:0000313" key="2">
    <source>
        <dbReference type="EMBL" id="SDC01693.1"/>
    </source>
</evidence>
<dbReference type="STRING" id="604330.SAMN04489857_0210"/>
<dbReference type="Proteomes" id="UP000198528">
    <property type="component" value="Unassembled WGS sequence"/>
</dbReference>
<protein>
    <submittedName>
        <fullName evidence="2">Lysophospholipase</fullName>
    </submittedName>
</protein>
<dbReference type="PANTHER" id="PTHR11614">
    <property type="entry name" value="PHOSPHOLIPASE-RELATED"/>
    <property type="match status" value="1"/>
</dbReference>
<reference evidence="3" key="1">
    <citation type="submission" date="2016-10" db="EMBL/GenBank/DDBJ databases">
        <authorList>
            <person name="Varghese N."/>
            <person name="Submissions S."/>
        </authorList>
    </citation>
    <scope>NUCLEOTIDE SEQUENCE [LARGE SCALE GENOMIC DNA]</scope>
    <source>
        <strain evidence="3">DSM 22619</strain>
    </source>
</reference>
<dbReference type="EMBL" id="FMZL01000002">
    <property type="protein sequence ID" value="SDC01693.1"/>
    <property type="molecule type" value="Genomic_DNA"/>
</dbReference>
<dbReference type="Gene3D" id="3.40.50.1820">
    <property type="entry name" value="alpha/beta hydrolase"/>
    <property type="match status" value="1"/>
</dbReference>
<organism evidence="2 3">
    <name type="scientific">Parafannyhessea umbonata</name>
    <dbReference type="NCBI Taxonomy" id="604330"/>
    <lineage>
        <taxon>Bacteria</taxon>
        <taxon>Bacillati</taxon>
        <taxon>Actinomycetota</taxon>
        <taxon>Coriobacteriia</taxon>
        <taxon>Coriobacteriales</taxon>
        <taxon>Atopobiaceae</taxon>
        <taxon>Parafannyhessea</taxon>
    </lineage>
</organism>
<evidence type="ECO:0000313" key="3">
    <source>
        <dbReference type="Proteomes" id="UP000198528"/>
    </source>
</evidence>
<evidence type="ECO:0000259" key="1">
    <source>
        <dbReference type="Pfam" id="PF12146"/>
    </source>
</evidence>
<dbReference type="InterPro" id="IPR029058">
    <property type="entry name" value="AB_hydrolase_fold"/>
</dbReference>
<dbReference type="Pfam" id="PF12146">
    <property type="entry name" value="Hydrolase_4"/>
    <property type="match status" value="1"/>
</dbReference>
<dbReference type="InterPro" id="IPR051044">
    <property type="entry name" value="MAG_DAG_Lipase"/>
</dbReference>
<accession>A0A1G6I5P2</accession>
<name>A0A1G6I5P2_9ACTN</name>
<keyword evidence="3" id="KW-1185">Reference proteome</keyword>
<gene>
    <name evidence="2" type="ORF">SAMN04487824_10222</name>
</gene>
<feature type="domain" description="Serine aminopeptidase S33" evidence="1">
    <location>
        <begin position="25"/>
        <end position="251"/>
    </location>
</feature>
<dbReference type="SUPFAM" id="SSF53474">
    <property type="entry name" value="alpha/beta-Hydrolases"/>
    <property type="match status" value="1"/>
</dbReference>